<accession>A0ABD4KG17</accession>
<dbReference type="NCBIfam" id="NF040977">
    <property type="entry name" value="RepA_IncFII_LM"/>
    <property type="match status" value="1"/>
</dbReference>
<organism evidence="3 4">
    <name type="scientific">Lelliottia nimipressuralis</name>
    <dbReference type="NCBI Taxonomy" id="69220"/>
    <lineage>
        <taxon>Bacteria</taxon>
        <taxon>Pseudomonadati</taxon>
        <taxon>Pseudomonadota</taxon>
        <taxon>Gammaproteobacteria</taxon>
        <taxon>Enterobacterales</taxon>
        <taxon>Enterobacteriaceae</taxon>
        <taxon>Lelliottia</taxon>
    </lineage>
</organism>
<proteinExistence type="predicted"/>
<evidence type="ECO:0000256" key="1">
    <source>
        <dbReference type="ARBA" id="ARBA00019152"/>
    </source>
</evidence>
<reference evidence="3 4" key="1">
    <citation type="submission" date="2020-11" db="EMBL/GenBank/DDBJ databases">
        <title>Identification of Lelliottia nimipressuralis from Wound Infection by Whole Genome-Based Bacterial Identification.</title>
        <authorList>
            <person name="Navarathna D.H."/>
            <person name="Choi H."/>
            <person name="Jinadatha C."/>
            <person name="Chatterjee P."/>
            <person name="Hwang M."/>
        </authorList>
    </citation>
    <scope>NUCLEOTIDE SEQUENCE [LARGE SCALE GENOMIC DNA]</scope>
    <source>
        <strain evidence="3 4">DN2020</strain>
    </source>
</reference>
<dbReference type="Pfam" id="PF02387">
    <property type="entry name" value="IncFII_repA"/>
    <property type="match status" value="1"/>
</dbReference>
<evidence type="ECO:0000256" key="2">
    <source>
        <dbReference type="ARBA" id="ARBA00022705"/>
    </source>
</evidence>
<dbReference type="Proteomes" id="UP000628560">
    <property type="component" value="Unassembled WGS sequence"/>
</dbReference>
<dbReference type="GO" id="GO:0006260">
    <property type="term" value="P:DNA replication"/>
    <property type="evidence" value="ECO:0007669"/>
    <property type="project" value="UniProtKB-KW"/>
</dbReference>
<comment type="caution">
    <text evidence="3">The sequence shown here is derived from an EMBL/GenBank/DDBJ whole genome shotgun (WGS) entry which is preliminary data.</text>
</comment>
<sequence length="339" mass="39567">MNNSHNPEHWSQLNTEEQIRFWQGVDDGNVDSFLVSPEKKRTRRRRGEHSTRTKCENPAWFRPSHYKKLGGQLGYAYNRLVRKDPETGVPSLRIHMSRHPHYIQGRIRAGRKNRFKPEKARLVDSLWPLLVSFCDAGMHTVGMCMSRLARELSVKDVKGNVIKETEVTVSRLSRVIAEQERYGTLARSAEKQYDHLTKTWLPKYVWITEVGFNILGVDLIKLAKEQEKALRKSEVRQQLIEEGLMEEWEDISPHTARKRHAEKLTLQAIKYRREKAAKAKRAKRLATLPWDAQVEAMAEHILKTMPREEAYYATKDRLDKLAIQQLYQMELYQSGAPPN</sequence>
<dbReference type="RefSeq" id="WP_194514320.1">
    <property type="nucleotide sequence ID" value="NZ_JADIXP010000019.1"/>
</dbReference>
<protein>
    <recommendedName>
        <fullName evidence="1">Replication initiation protein</fullName>
    </recommendedName>
</protein>
<dbReference type="AlphaFoldDB" id="A0ABD4KG17"/>
<evidence type="ECO:0000313" key="4">
    <source>
        <dbReference type="Proteomes" id="UP000628560"/>
    </source>
</evidence>
<dbReference type="EMBL" id="JADIXP010000019">
    <property type="protein sequence ID" value="MBF4180363.1"/>
    <property type="molecule type" value="Genomic_DNA"/>
</dbReference>
<name>A0ABD4KG17_9ENTR</name>
<keyword evidence="2" id="KW-0235">DNA replication</keyword>
<dbReference type="InterPro" id="IPR003446">
    <property type="entry name" value="Plasmid_replication_init_RepA"/>
</dbReference>
<evidence type="ECO:0000313" key="3">
    <source>
        <dbReference type="EMBL" id="MBF4180363.1"/>
    </source>
</evidence>
<gene>
    <name evidence="3" type="ORF">ISP11_21105</name>
</gene>